<evidence type="ECO:0000256" key="7">
    <source>
        <dbReference type="ARBA" id="ARBA00022679"/>
    </source>
</evidence>
<comment type="pathway">
    <text evidence="2 13">Glycolipid biosynthesis; lipid IV(A) biosynthesis; lipid IV(A) from (3R)-3-hydroxytetradecanoyl-[acyl-carrier-protein] and UDP-N-acetyl-alpha-D-glucosamine: step 6/6.</text>
</comment>
<comment type="similarity">
    <text evidence="13">Belongs to the LpxK family.</text>
</comment>
<dbReference type="EC" id="2.7.1.130" evidence="3 13"/>
<evidence type="ECO:0000256" key="1">
    <source>
        <dbReference type="ARBA" id="ARBA00002274"/>
    </source>
</evidence>
<proteinExistence type="inferred from homology"/>
<gene>
    <name evidence="13" type="primary">lpxK</name>
    <name evidence="14" type="ORF">SAMN05444167_3876</name>
</gene>
<keyword evidence="6 13" id="KW-0441">Lipid A biosynthesis</keyword>
<evidence type="ECO:0000256" key="6">
    <source>
        <dbReference type="ARBA" id="ARBA00022556"/>
    </source>
</evidence>
<protein>
    <recommendedName>
        <fullName evidence="4 13">Tetraacyldisaccharide 4'-kinase</fullName>
        <ecNumber evidence="3 13">2.7.1.130</ecNumber>
    </recommendedName>
    <alternativeName>
        <fullName evidence="12 13">Lipid A 4'-kinase</fullName>
    </alternativeName>
</protein>
<evidence type="ECO:0000313" key="15">
    <source>
        <dbReference type="Proteomes" id="UP000182427"/>
    </source>
</evidence>
<dbReference type="HAMAP" id="MF_00409">
    <property type="entry name" value="LpxK"/>
    <property type="match status" value="1"/>
</dbReference>
<keyword evidence="5 13" id="KW-0444">Lipid biosynthesis</keyword>
<name>A0A1G7QHT8_9BACT</name>
<dbReference type="UniPathway" id="UPA00359">
    <property type="reaction ID" value="UER00482"/>
</dbReference>
<evidence type="ECO:0000256" key="10">
    <source>
        <dbReference type="ARBA" id="ARBA00022840"/>
    </source>
</evidence>
<evidence type="ECO:0000256" key="12">
    <source>
        <dbReference type="ARBA" id="ARBA00029757"/>
    </source>
</evidence>
<dbReference type="SUPFAM" id="SSF52540">
    <property type="entry name" value="P-loop containing nucleoside triphosphate hydrolases"/>
    <property type="match status" value="1"/>
</dbReference>
<keyword evidence="8 13" id="KW-0547">Nucleotide-binding</keyword>
<evidence type="ECO:0000256" key="2">
    <source>
        <dbReference type="ARBA" id="ARBA00004870"/>
    </source>
</evidence>
<reference evidence="15" key="1">
    <citation type="submission" date="2016-10" db="EMBL/GenBank/DDBJ databases">
        <authorList>
            <person name="Varghese N."/>
            <person name="Submissions S."/>
        </authorList>
    </citation>
    <scope>NUCLEOTIDE SEQUENCE [LARGE SCALE GENOMIC DNA]</scope>
    <source>
        <strain evidence="15">GAS232</strain>
    </source>
</reference>
<evidence type="ECO:0000256" key="11">
    <source>
        <dbReference type="ARBA" id="ARBA00023098"/>
    </source>
</evidence>
<evidence type="ECO:0000256" key="5">
    <source>
        <dbReference type="ARBA" id="ARBA00022516"/>
    </source>
</evidence>
<evidence type="ECO:0000256" key="13">
    <source>
        <dbReference type="HAMAP-Rule" id="MF_00409"/>
    </source>
</evidence>
<dbReference type="GO" id="GO:0005524">
    <property type="term" value="F:ATP binding"/>
    <property type="evidence" value="ECO:0007669"/>
    <property type="project" value="UniProtKB-UniRule"/>
</dbReference>
<keyword evidence="9 13" id="KW-0418">Kinase</keyword>
<dbReference type="EMBL" id="LT629690">
    <property type="protein sequence ID" value="SDF98046.1"/>
    <property type="molecule type" value="Genomic_DNA"/>
</dbReference>
<evidence type="ECO:0000313" key="14">
    <source>
        <dbReference type="EMBL" id="SDF98046.1"/>
    </source>
</evidence>
<dbReference type="OrthoDB" id="9789797at2"/>
<dbReference type="GO" id="GO:0005886">
    <property type="term" value="C:plasma membrane"/>
    <property type="evidence" value="ECO:0007669"/>
    <property type="project" value="TreeGrafter"/>
</dbReference>
<dbReference type="AlphaFoldDB" id="A0A1G7QHT8"/>
<dbReference type="GO" id="GO:0009245">
    <property type="term" value="P:lipid A biosynthetic process"/>
    <property type="evidence" value="ECO:0007669"/>
    <property type="project" value="UniProtKB-UniRule"/>
</dbReference>
<dbReference type="RefSeq" id="WP_083346599.1">
    <property type="nucleotide sequence ID" value="NZ_LT629690.1"/>
</dbReference>
<dbReference type="PANTHER" id="PTHR42724:SF1">
    <property type="entry name" value="TETRAACYLDISACCHARIDE 4'-KINASE, MITOCHONDRIAL-RELATED"/>
    <property type="match status" value="1"/>
</dbReference>
<keyword evidence="11 13" id="KW-0443">Lipid metabolism</keyword>
<keyword evidence="10 13" id="KW-0067">ATP-binding</keyword>
<dbReference type="InterPro" id="IPR027417">
    <property type="entry name" value="P-loop_NTPase"/>
</dbReference>
<dbReference type="Proteomes" id="UP000182427">
    <property type="component" value="Chromosome I"/>
</dbReference>
<dbReference type="PANTHER" id="PTHR42724">
    <property type="entry name" value="TETRAACYLDISACCHARIDE 4'-KINASE"/>
    <property type="match status" value="1"/>
</dbReference>
<dbReference type="Pfam" id="PF02606">
    <property type="entry name" value="LpxK"/>
    <property type="match status" value="1"/>
</dbReference>
<comment type="catalytic activity">
    <reaction evidence="13">
        <text>a lipid A disaccharide + ATP = a lipid IVA + ADP + H(+)</text>
        <dbReference type="Rhea" id="RHEA:67840"/>
        <dbReference type="ChEBI" id="CHEBI:15378"/>
        <dbReference type="ChEBI" id="CHEBI:30616"/>
        <dbReference type="ChEBI" id="CHEBI:176343"/>
        <dbReference type="ChEBI" id="CHEBI:176425"/>
        <dbReference type="ChEBI" id="CHEBI:456216"/>
        <dbReference type="EC" id="2.7.1.130"/>
    </reaction>
</comment>
<dbReference type="NCBIfam" id="TIGR00682">
    <property type="entry name" value="lpxK"/>
    <property type="match status" value="1"/>
</dbReference>
<accession>A0A1G7QHT8</accession>
<evidence type="ECO:0000256" key="4">
    <source>
        <dbReference type="ARBA" id="ARBA00016436"/>
    </source>
</evidence>
<evidence type="ECO:0000256" key="3">
    <source>
        <dbReference type="ARBA" id="ARBA00012071"/>
    </source>
</evidence>
<dbReference type="InterPro" id="IPR003758">
    <property type="entry name" value="LpxK"/>
</dbReference>
<dbReference type="GO" id="GO:0009029">
    <property type="term" value="F:lipid-A 4'-kinase activity"/>
    <property type="evidence" value="ECO:0007669"/>
    <property type="project" value="UniProtKB-UniRule"/>
</dbReference>
<feature type="binding site" evidence="13">
    <location>
        <begin position="45"/>
        <end position="52"/>
    </location>
    <ligand>
        <name>ATP</name>
        <dbReference type="ChEBI" id="CHEBI:30616"/>
    </ligand>
</feature>
<organism evidence="14 15">
    <name type="scientific">Terriglobus roseus</name>
    <dbReference type="NCBI Taxonomy" id="392734"/>
    <lineage>
        <taxon>Bacteria</taxon>
        <taxon>Pseudomonadati</taxon>
        <taxon>Acidobacteriota</taxon>
        <taxon>Terriglobia</taxon>
        <taxon>Terriglobales</taxon>
        <taxon>Acidobacteriaceae</taxon>
        <taxon>Terriglobus</taxon>
    </lineage>
</organism>
<comment type="function">
    <text evidence="1 13">Transfers the gamma-phosphate of ATP to the 4'-position of a tetraacyldisaccharide 1-phosphate intermediate (termed DS-1-P) to form tetraacyldisaccharide 1,4'-bis-phosphate (lipid IVA).</text>
</comment>
<keyword evidence="7 13" id="KW-0808">Transferase</keyword>
<sequence length="335" mass="36513">MKRPWLLPLVPLWAAGAAWKNRGFDRGSAKVERLELPVISVGSLSAGGAGKTPFVIALGEALRRGGIGFDVLSRGYGRTVDAHAAKRVVGTGSAEEFGDEPMMMVRRLGRRVYVAAERAAAGRMAEREHRAQRESGPWVHLLDDGFQHRQLARAVDIVLLTQADVQDALLPAGDLREPLKSLCRADVVVLRKDEAAALRPVVERVVASAKKKPLVWEMERGFHFVEGTPASSPLAFCGIARPDAFLESLRLSGVEPASFVALKDHQRYDDGVMQRLAETAERVKANGFVTTAKDAVKLSPAMRATLQRVGPIAVADIEVTICDEARFIPELMKLL</sequence>
<evidence type="ECO:0000256" key="9">
    <source>
        <dbReference type="ARBA" id="ARBA00022777"/>
    </source>
</evidence>
<keyword evidence="15" id="KW-1185">Reference proteome</keyword>
<dbReference type="GO" id="GO:0009244">
    <property type="term" value="P:lipopolysaccharide core region biosynthetic process"/>
    <property type="evidence" value="ECO:0007669"/>
    <property type="project" value="TreeGrafter"/>
</dbReference>
<evidence type="ECO:0000256" key="8">
    <source>
        <dbReference type="ARBA" id="ARBA00022741"/>
    </source>
</evidence>